<dbReference type="Proteomes" id="UP000825935">
    <property type="component" value="Chromosome 10"/>
</dbReference>
<feature type="transmembrane region" description="Helical" evidence="2">
    <location>
        <begin position="255"/>
        <end position="278"/>
    </location>
</feature>
<keyword evidence="2" id="KW-0472">Membrane</keyword>
<protein>
    <submittedName>
        <fullName evidence="3">Uncharacterized protein</fullName>
    </submittedName>
</protein>
<feature type="region of interest" description="Disordered" evidence="1">
    <location>
        <begin position="46"/>
        <end position="65"/>
    </location>
</feature>
<reference evidence="3" key="1">
    <citation type="submission" date="2021-08" db="EMBL/GenBank/DDBJ databases">
        <title>WGS assembly of Ceratopteris richardii.</title>
        <authorList>
            <person name="Marchant D.B."/>
            <person name="Chen G."/>
            <person name="Jenkins J."/>
            <person name="Shu S."/>
            <person name="Leebens-Mack J."/>
            <person name="Grimwood J."/>
            <person name="Schmutz J."/>
            <person name="Soltis P."/>
            <person name="Soltis D."/>
            <person name="Chen Z.-H."/>
        </authorList>
    </citation>
    <scope>NUCLEOTIDE SEQUENCE</scope>
    <source>
        <strain evidence="3">Whitten #5841</strain>
        <tissue evidence="3">Leaf</tissue>
    </source>
</reference>
<keyword evidence="4" id="KW-1185">Reference proteome</keyword>
<dbReference type="AlphaFoldDB" id="A0A8T2TYW7"/>
<organism evidence="3 4">
    <name type="scientific">Ceratopteris richardii</name>
    <name type="common">Triangle waterfern</name>
    <dbReference type="NCBI Taxonomy" id="49495"/>
    <lineage>
        <taxon>Eukaryota</taxon>
        <taxon>Viridiplantae</taxon>
        <taxon>Streptophyta</taxon>
        <taxon>Embryophyta</taxon>
        <taxon>Tracheophyta</taxon>
        <taxon>Polypodiopsida</taxon>
        <taxon>Polypodiidae</taxon>
        <taxon>Polypodiales</taxon>
        <taxon>Pteridineae</taxon>
        <taxon>Pteridaceae</taxon>
        <taxon>Parkerioideae</taxon>
        <taxon>Ceratopteris</taxon>
    </lineage>
</organism>
<name>A0A8T2TYW7_CERRI</name>
<evidence type="ECO:0000256" key="1">
    <source>
        <dbReference type="SAM" id="MobiDB-lite"/>
    </source>
</evidence>
<proteinExistence type="predicted"/>
<evidence type="ECO:0000313" key="4">
    <source>
        <dbReference type="Proteomes" id="UP000825935"/>
    </source>
</evidence>
<keyword evidence="2" id="KW-0812">Transmembrane</keyword>
<evidence type="ECO:0000313" key="3">
    <source>
        <dbReference type="EMBL" id="KAH7426856.1"/>
    </source>
</evidence>
<sequence>MCMKMVDVAQAMLETSQKFNQTNSIKLDLHFQGLLERLEQLVNKPQVSLPPHAQPMVERESSLPRKAYVPDSVDERAPLSSQQYSQEFLREIQEDKWSKEKGNPPPILEIDDLDDQCPQDIPSIYGEQAEQQEDERLDFESNSLQEFPQLTGPWESESLHIRAPTILVKNEDSIVPRNTDVVKNTKIQCHLTVEELLKAKPELWNHVKDQVPELDSNMSKAGSKQKVPEIPLDKIGDMSEGEEGNTYLQSKNSSLFLTSNNTLISFIWILCHLVASLYKWRIKCWSK</sequence>
<keyword evidence="2" id="KW-1133">Transmembrane helix</keyword>
<accession>A0A8T2TYW7</accession>
<gene>
    <name evidence="3" type="ORF">KP509_10G020100</name>
</gene>
<evidence type="ECO:0000256" key="2">
    <source>
        <dbReference type="SAM" id="Phobius"/>
    </source>
</evidence>
<comment type="caution">
    <text evidence="3">The sequence shown here is derived from an EMBL/GenBank/DDBJ whole genome shotgun (WGS) entry which is preliminary data.</text>
</comment>
<dbReference type="EMBL" id="CM035415">
    <property type="protein sequence ID" value="KAH7426856.1"/>
    <property type="molecule type" value="Genomic_DNA"/>
</dbReference>